<name>A0A830EAU0_9CREN</name>
<keyword evidence="10" id="KW-0004">4Fe-4S</keyword>
<comment type="pathway">
    <text evidence="2 10">Protein modification; peptidyl-diphthamide biosynthesis.</text>
</comment>
<keyword evidence="4 10" id="KW-0808">Transferase</keyword>
<dbReference type="EMBL" id="BMNM01000007">
    <property type="protein sequence ID" value="GGI81416.1"/>
    <property type="molecule type" value="Genomic_DNA"/>
</dbReference>
<dbReference type="EC" id="2.5.1.108" evidence="3 10"/>
<protein>
    <recommendedName>
        <fullName evidence="3 10">2-(3-amino-3-carboxypropyl)histidine synthase</fullName>
        <ecNumber evidence="3 10">2.5.1.108</ecNumber>
    </recommendedName>
</protein>
<accession>A0A830EAU0</accession>
<comment type="caution">
    <text evidence="11">The sequence shown here is derived from an EMBL/GenBank/DDBJ whole genome shotgun (WGS) entry which is preliminary data.</text>
</comment>
<sequence>MAIMNNDGELTEIMEGSFLLPLRNIEELANEYGKGGKLLIETPLGFKGVGLELARYLSNKGFNVYLSGRNVWGACDFSMVSDYRLIIHLGHALPLNIFRIINNNLRVIGQKHNGDVISVEIGNNSHVVFAPVYYKPQPELLVRLRETAGGIVETNPGMLVAYASPYRLYASEIAGMFDLPIAQGPMTGCFIQFPISSPVLFVGSGYFYPLTFKLLRPRTTVYLLDVFRNMVEDVEHVYRRYLAMKVRMLDEFRNAKLVGIVISRKPGQLRQDLVNPLIKKMRELGKDFVIIELDEVSPDFINNLPVDAVINTACPRVGIDDLDRFIKPVVNAGDILKTNTLDLNNLLVW</sequence>
<comment type="similarity">
    <text evidence="10">Belongs to the DPH1/DPH2 family.</text>
</comment>
<reference evidence="11" key="1">
    <citation type="journal article" date="2014" name="Int. J. Syst. Evol. Microbiol.">
        <title>Complete genome sequence of Corynebacterium casei LMG S-19264T (=DSM 44701T), isolated from a smear-ripened cheese.</title>
        <authorList>
            <consortium name="US DOE Joint Genome Institute (JGI-PGF)"/>
            <person name="Walter F."/>
            <person name="Albersmeier A."/>
            <person name="Kalinowski J."/>
            <person name="Ruckert C."/>
        </authorList>
    </citation>
    <scope>NUCLEOTIDE SEQUENCE</scope>
    <source>
        <strain evidence="11">JCM 11219</strain>
    </source>
</reference>
<evidence type="ECO:0000256" key="10">
    <source>
        <dbReference type="PIRNR" id="PIRNR004967"/>
    </source>
</evidence>
<dbReference type="PANTHER" id="PTHR10762:SF1">
    <property type="entry name" value="2-(3-AMINO-3-CARBOXYPROPYL)HISTIDINE SYNTHASE SUBUNIT 1"/>
    <property type="match status" value="1"/>
</dbReference>
<keyword evidence="5 10" id="KW-0949">S-adenosyl-L-methionine</keyword>
<proteinExistence type="inferred from homology"/>
<evidence type="ECO:0000256" key="1">
    <source>
        <dbReference type="ARBA" id="ARBA00001966"/>
    </source>
</evidence>
<dbReference type="PANTHER" id="PTHR10762">
    <property type="entry name" value="DIPHTHAMIDE BIOSYNTHESIS PROTEIN"/>
    <property type="match status" value="1"/>
</dbReference>
<evidence type="ECO:0000256" key="3">
    <source>
        <dbReference type="ARBA" id="ARBA00012221"/>
    </source>
</evidence>
<dbReference type="NCBIfam" id="TIGR00322">
    <property type="entry name" value="diphth2_R"/>
    <property type="match status" value="1"/>
</dbReference>
<comment type="function">
    <text evidence="10">Catalyzes the first step of diphthamide biosynthesis, i.e. the transfer of the 3-amino-3-carboxypropyl group from S-adenosyl-L-methionine (SAM) to the C2 position of the imidazole ring of the target histidine residue in translation elongation factor 2 (EF-2).</text>
</comment>
<evidence type="ECO:0000256" key="6">
    <source>
        <dbReference type="ARBA" id="ARBA00022723"/>
    </source>
</evidence>
<dbReference type="Gene3D" id="3.40.50.11860">
    <property type="entry name" value="Diphthamide synthesis DPH1/DPH2 domain 3"/>
    <property type="match status" value="1"/>
</dbReference>
<dbReference type="Proteomes" id="UP000657075">
    <property type="component" value="Unassembled WGS sequence"/>
</dbReference>
<gene>
    <name evidence="11" type="ORF">GCM10007112_17640</name>
</gene>
<evidence type="ECO:0000256" key="5">
    <source>
        <dbReference type="ARBA" id="ARBA00022691"/>
    </source>
</evidence>
<evidence type="ECO:0000313" key="12">
    <source>
        <dbReference type="Proteomes" id="UP000657075"/>
    </source>
</evidence>
<evidence type="ECO:0000256" key="7">
    <source>
        <dbReference type="ARBA" id="ARBA00023004"/>
    </source>
</evidence>
<comment type="cofactor">
    <cofactor evidence="1 10">
        <name>[4Fe-4S] cluster</name>
        <dbReference type="ChEBI" id="CHEBI:49883"/>
    </cofactor>
</comment>
<dbReference type="InterPro" id="IPR035435">
    <property type="entry name" value="DPH1/DPH2_euk_archaea"/>
</dbReference>
<evidence type="ECO:0000256" key="9">
    <source>
        <dbReference type="ARBA" id="ARBA00048403"/>
    </source>
</evidence>
<dbReference type="GO" id="GO:0090560">
    <property type="term" value="F:2-(3-amino-3-carboxypropyl)histidine synthase activity"/>
    <property type="evidence" value="ECO:0007669"/>
    <property type="project" value="UniProtKB-UniRule"/>
</dbReference>
<dbReference type="AlphaFoldDB" id="A0A830EAU0"/>
<dbReference type="InterPro" id="IPR016435">
    <property type="entry name" value="DPH1/DPH2"/>
</dbReference>
<dbReference type="Gene3D" id="3.40.50.11840">
    <property type="entry name" value="Diphthamide synthesis DPH1/DPH2 domain 1"/>
    <property type="match status" value="1"/>
</dbReference>
<evidence type="ECO:0000256" key="8">
    <source>
        <dbReference type="ARBA" id="ARBA00023014"/>
    </source>
</evidence>
<dbReference type="Pfam" id="PF01866">
    <property type="entry name" value="Diphthamide_syn"/>
    <property type="match status" value="1"/>
</dbReference>
<evidence type="ECO:0000256" key="4">
    <source>
        <dbReference type="ARBA" id="ARBA00022679"/>
    </source>
</evidence>
<comment type="catalytic activity">
    <reaction evidence="9 10">
        <text>L-histidyl-[translation elongation factor 2] + S-adenosyl-L-methionine = 2-[(3S)-amino-3-carboxypropyl]-L-histidyl-[translation elongation factor 2] + S-methyl-5'-thioadenosine + H(+)</text>
        <dbReference type="Rhea" id="RHEA:36783"/>
        <dbReference type="Rhea" id="RHEA-COMP:9748"/>
        <dbReference type="Rhea" id="RHEA-COMP:9749"/>
        <dbReference type="ChEBI" id="CHEBI:15378"/>
        <dbReference type="ChEBI" id="CHEBI:17509"/>
        <dbReference type="ChEBI" id="CHEBI:29979"/>
        <dbReference type="ChEBI" id="CHEBI:59789"/>
        <dbReference type="ChEBI" id="CHEBI:73995"/>
        <dbReference type="EC" id="2.5.1.108"/>
    </reaction>
</comment>
<dbReference type="GO" id="GO:0046872">
    <property type="term" value="F:metal ion binding"/>
    <property type="evidence" value="ECO:0007669"/>
    <property type="project" value="UniProtKB-KW"/>
</dbReference>
<dbReference type="InterPro" id="IPR042264">
    <property type="entry name" value="DPH1/DPH2_2"/>
</dbReference>
<dbReference type="UniPathway" id="UPA00559"/>
<dbReference type="InterPro" id="IPR042263">
    <property type="entry name" value="DPH1/DPH2_1"/>
</dbReference>
<keyword evidence="7 10" id="KW-0408">Iron</keyword>
<keyword evidence="8 10" id="KW-0411">Iron-sulfur</keyword>
<dbReference type="Gene3D" id="3.40.50.11850">
    <property type="entry name" value="Diphthamide synthesis DPH1/DPH2 domain 2"/>
    <property type="match status" value="1"/>
</dbReference>
<dbReference type="InterPro" id="IPR042265">
    <property type="entry name" value="DPH1/DPH2_3"/>
</dbReference>
<dbReference type="GO" id="GO:0017183">
    <property type="term" value="P:protein histidyl modification to diphthamide"/>
    <property type="evidence" value="ECO:0007669"/>
    <property type="project" value="UniProtKB-UniRule"/>
</dbReference>
<reference evidence="11" key="2">
    <citation type="submission" date="2020-09" db="EMBL/GenBank/DDBJ databases">
        <authorList>
            <person name="Sun Q."/>
            <person name="Ohkuma M."/>
        </authorList>
    </citation>
    <scope>NUCLEOTIDE SEQUENCE</scope>
    <source>
        <strain evidence="11">JCM 11219</strain>
    </source>
</reference>
<organism evidence="11 12">
    <name type="scientific">Vulcanisaeta souniana JCM 11219</name>
    <dbReference type="NCBI Taxonomy" id="1293586"/>
    <lineage>
        <taxon>Archaea</taxon>
        <taxon>Thermoproteota</taxon>
        <taxon>Thermoprotei</taxon>
        <taxon>Thermoproteales</taxon>
        <taxon>Thermoproteaceae</taxon>
        <taxon>Vulcanisaeta</taxon>
    </lineage>
</organism>
<keyword evidence="6 10" id="KW-0479">Metal-binding</keyword>
<evidence type="ECO:0000313" key="11">
    <source>
        <dbReference type="EMBL" id="GGI81416.1"/>
    </source>
</evidence>
<dbReference type="GO" id="GO:0051539">
    <property type="term" value="F:4 iron, 4 sulfur cluster binding"/>
    <property type="evidence" value="ECO:0007669"/>
    <property type="project" value="UniProtKB-UniRule"/>
</dbReference>
<evidence type="ECO:0000256" key="2">
    <source>
        <dbReference type="ARBA" id="ARBA00005156"/>
    </source>
</evidence>
<dbReference type="PIRSF" id="PIRSF004967">
    <property type="entry name" value="DPH1"/>
    <property type="match status" value="1"/>
</dbReference>